<accession>A0AAV6HLL9</accession>
<evidence type="ECO:0000259" key="2">
    <source>
        <dbReference type="Pfam" id="PF14111"/>
    </source>
</evidence>
<dbReference type="InterPro" id="IPR040256">
    <property type="entry name" value="At4g02000-like"/>
</dbReference>
<proteinExistence type="predicted"/>
<feature type="compositionally biased region" description="Low complexity" evidence="1">
    <location>
        <begin position="19"/>
        <end position="29"/>
    </location>
</feature>
<organism evidence="3 4">
    <name type="scientific">Rhododendron griersonianum</name>
    <dbReference type="NCBI Taxonomy" id="479676"/>
    <lineage>
        <taxon>Eukaryota</taxon>
        <taxon>Viridiplantae</taxon>
        <taxon>Streptophyta</taxon>
        <taxon>Embryophyta</taxon>
        <taxon>Tracheophyta</taxon>
        <taxon>Spermatophyta</taxon>
        <taxon>Magnoliopsida</taxon>
        <taxon>eudicotyledons</taxon>
        <taxon>Gunneridae</taxon>
        <taxon>Pentapetalae</taxon>
        <taxon>asterids</taxon>
        <taxon>Ericales</taxon>
        <taxon>Ericaceae</taxon>
        <taxon>Ericoideae</taxon>
        <taxon>Rhodoreae</taxon>
        <taxon>Rhododendron</taxon>
    </lineage>
</organism>
<comment type="caution">
    <text evidence="3">The sequence shown here is derived from an EMBL/GenBank/DDBJ whole genome shotgun (WGS) entry which is preliminary data.</text>
</comment>
<dbReference type="PANTHER" id="PTHR31286">
    <property type="entry name" value="GLYCINE-RICH CELL WALL STRUCTURAL PROTEIN 1.8-LIKE"/>
    <property type="match status" value="1"/>
</dbReference>
<dbReference type="Pfam" id="PF14111">
    <property type="entry name" value="DUF4283"/>
    <property type="match status" value="1"/>
</dbReference>
<reference evidence="3 4" key="1">
    <citation type="submission" date="2020-08" db="EMBL/GenBank/DDBJ databases">
        <title>Plant Genome Project.</title>
        <authorList>
            <person name="Zhang R.-G."/>
        </authorList>
    </citation>
    <scope>NUCLEOTIDE SEQUENCE [LARGE SCALE GENOMIC DNA]</scope>
    <source>
        <strain evidence="3">WSP0</strain>
        <tissue evidence="3">Leaf</tissue>
    </source>
</reference>
<evidence type="ECO:0000313" key="4">
    <source>
        <dbReference type="Proteomes" id="UP000823749"/>
    </source>
</evidence>
<feature type="domain" description="DUF4283" evidence="2">
    <location>
        <begin position="151"/>
        <end position="230"/>
    </location>
</feature>
<name>A0AAV6HLL9_9ERIC</name>
<dbReference type="Proteomes" id="UP000823749">
    <property type="component" value="Chromosome 13"/>
</dbReference>
<protein>
    <recommendedName>
        <fullName evidence="2">DUF4283 domain-containing protein</fullName>
    </recommendedName>
</protein>
<sequence>MAGDYEANFPSLEDPSLHSRAGNGASSSARASTERVDIIQLLENASIPTYDHLCIDSSDGPTARQIKELTAELTKLRGDLADKENVLQASRVLPSNANSGKSHVVPTVSWAAKVSEAIPVTPRMQLQFFPPAVTNNLLVVSPPEEVASLGAARWKDCVVGYFVDRKLPFRSVQTIVEVIWGKFGLIDVLSNDEGFYFFQFDRAVAYREVVEAGHFGGRLMVLKQWQPQMCLQKDQLQKIPLWAQFYNVPLELWTAAGLSYVASAVGKPLYADSVTEQCKRLNYAKICVEIDVNSELPESFDVVLANGACFTIKVWYPWRPLKCSKCHVFGHRTCQDVATGGNNVVSGQIGNKTKVWVVKDNGHGSSTIAHRKDNDDPILCPDPSPKFLTLVSTPCAVMPPSSGKGGIVEEVCNNMFVDSPVEFMVASSSTNVHNPVQCSLNKFSVLEASGVVEGGDSFLPSEAEFVAGLSQVDIPPIAPTKRKNRGRGKGNGLGKCVEIMIVDVVLLDSKKNFLLSIVYGCNRSSDRRVLWSDMRTVYHGFGDRPWIQLGDFNTVRLASERRGILRVELMRFRH</sequence>
<evidence type="ECO:0000256" key="1">
    <source>
        <dbReference type="SAM" id="MobiDB-lite"/>
    </source>
</evidence>
<gene>
    <name evidence="3" type="ORF">RHGRI_036103</name>
</gene>
<dbReference type="AlphaFoldDB" id="A0AAV6HLL9"/>
<dbReference type="InterPro" id="IPR025558">
    <property type="entry name" value="DUF4283"/>
</dbReference>
<feature type="region of interest" description="Disordered" evidence="1">
    <location>
        <begin position="1"/>
        <end position="29"/>
    </location>
</feature>
<evidence type="ECO:0000313" key="3">
    <source>
        <dbReference type="EMBL" id="KAG5514954.1"/>
    </source>
</evidence>
<dbReference type="EMBL" id="JACTNZ010000013">
    <property type="protein sequence ID" value="KAG5514954.1"/>
    <property type="molecule type" value="Genomic_DNA"/>
</dbReference>
<keyword evidence="4" id="KW-1185">Reference proteome</keyword>
<dbReference type="PANTHER" id="PTHR31286:SF99">
    <property type="entry name" value="DUF4283 DOMAIN-CONTAINING PROTEIN"/>
    <property type="match status" value="1"/>
</dbReference>